<evidence type="ECO:0000313" key="2">
    <source>
        <dbReference type="EMBL" id="QUW03132.1"/>
    </source>
</evidence>
<dbReference type="Proteomes" id="UP000676506">
    <property type="component" value="Chromosome 1"/>
</dbReference>
<gene>
    <name evidence="2" type="ORF">J8C06_01415</name>
</gene>
<evidence type="ECO:0000259" key="1">
    <source>
        <dbReference type="Pfam" id="PF14534"/>
    </source>
</evidence>
<name>A0ABX8B857_9BACT</name>
<accession>A0ABX8B857</accession>
<sequence length="151" mass="17076">MKTILFRHVLWSGCLLWLLAGGGLGSERPHPTVVAVRALLEAQVTAWNRGDLEGFMEGYWRSPELTFVSGTTVTKGWEATLTRYRQRYQSEGRAMGTLRFDDLVIEPVGPRAALIRGAWRVTLPDQVMAGRFTLLARRFPAGWRIVYDHTS</sequence>
<dbReference type="Pfam" id="PF14534">
    <property type="entry name" value="DUF4440"/>
    <property type="match status" value="1"/>
</dbReference>
<protein>
    <submittedName>
        <fullName evidence="2">Nuclear transport factor 2 family protein</fullName>
    </submittedName>
</protein>
<dbReference type="RefSeq" id="WP_211429023.1">
    <property type="nucleotide sequence ID" value="NZ_CP072648.1"/>
</dbReference>
<dbReference type="Gene3D" id="3.10.450.50">
    <property type="match status" value="1"/>
</dbReference>
<keyword evidence="3" id="KW-1185">Reference proteome</keyword>
<dbReference type="InterPro" id="IPR027843">
    <property type="entry name" value="DUF4440"/>
</dbReference>
<dbReference type="SUPFAM" id="SSF54427">
    <property type="entry name" value="NTF2-like"/>
    <property type="match status" value="1"/>
</dbReference>
<dbReference type="EMBL" id="CP072648">
    <property type="protein sequence ID" value="QUW03132.1"/>
    <property type="molecule type" value="Genomic_DNA"/>
</dbReference>
<reference evidence="2 3" key="1">
    <citation type="submission" date="2021-03" db="EMBL/GenBank/DDBJ databases">
        <title>Genomic and phenotypic characterization of Chloracidobacterium isolates provides evidence for multiple species.</title>
        <authorList>
            <person name="Saini M.K."/>
            <person name="Costas A.M.G."/>
            <person name="Tank M."/>
            <person name="Bryant D.A."/>
        </authorList>
    </citation>
    <scope>NUCLEOTIDE SEQUENCE [LARGE SCALE GENOMIC DNA]</scope>
    <source>
        <strain evidence="2 3">BV2-C</strain>
    </source>
</reference>
<dbReference type="InterPro" id="IPR032710">
    <property type="entry name" value="NTF2-like_dom_sf"/>
</dbReference>
<evidence type="ECO:0000313" key="3">
    <source>
        <dbReference type="Proteomes" id="UP000676506"/>
    </source>
</evidence>
<organism evidence="2 3">
    <name type="scientific">Chloracidobacterium validum</name>
    <dbReference type="NCBI Taxonomy" id="2821543"/>
    <lineage>
        <taxon>Bacteria</taxon>
        <taxon>Pseudomonadati</taxon>
        <taxon>Acidobacteriota</taxon>
        <taxon>Terriglobia</taxon>
        <taxon>Terriglobales</taxon>
        <taxon>Acidobacteriaceae</taxon>
        <taxon>Chloracidobacterium</taxon>
    </lineage>
</organism>
<proteinExistence type="predicted"/>
<feature type="domain" description="DUF4440" evidence="1">
    <location>
        <begin position="36"/>
        <end position="145"/>
    </location>
</feature>